<organism evidence="2 3">
    <name type="scientific">Actinomadura yumaensis</name>
    <dbReference type="NCBI Taxonomy" id="111807"/>
    <lineage>
        <taxon>Bacteria</taxon>
        <taxon>Bacillati</taxon>
        <taxon>Actinomycetota</taxon>
        <taxon>Actinomycetes</taxon>
        <taxon>Streptosporangiales</taxon>
        <taxon>Thermomonosporaceae</taxon>
        <taxon>Actinomadura</taxon>
    </lineage>
</organism>
<feature type="transmembrane region" description="Helical" evidence="1">
    <location>
        <begin position="49"/>
        <end position="70"/>
    </location>
</feature>
<sequence>MAGDEGERLVAARYARAVAVTVVGIVAVWHCGYDLAIVARSWRVYEPKAAVAVAWLVLAAVQAVGAVLLFRSALGRRTARALAVGAQLAGALAIVAYPPGTTISDVAWASNTVGWTGVMLLLGRPLRELAVFLAADIGIMAARMAADGDLGQASLSRLFTVAYTMAGIQLMFAWLGRRLRETAGQVTGIAERRAADRARAAAEEAVHAERRRRYDYLHARVAPLLGGLAERRLDPRDAAVRRVLAIEAARLRRLFAETDDTPHPLLHELRACADVAERRGVAVTLASYGDLPPIPMADRRALAEGPLLVLSAAATWARVTVVAGGGDVVVSVFADADAELCADGGGPLPPSVVHDREEDRLWVETCWTRAGSP</sequence>
<keyword evidence="1" id="KW-1133">Transmembrane helix</keyword>
<dbReference type="Proteomes" id="UP001596380">
    <property type="component" value="Unassembled WGS sequence"/>
</dbReference>
<evidence type="ECO:0000256" key="1">
    <source>
        <dbReference type="SAM" id="Phobius"/>
    </source>
</evidence>
<keyword evidence="1" id="KW-0812">Transmembrane</keyword>
<proteinExistence type="predicted"/>
<feature type="transmembrane region" description="Helical" evidence="1">
    <location>
        <begin position="158"/>
        <end position="175"/>
    </location>
</feature>
<keyword evidence="3" id="KW-1185">Reference proteome</keyword>
<gene>
    <name evidence="2" type="ORF">ACFQKB_05165</name>
</gene>
<reference evidence="3" key="1">
    <citation type="journal article" date="2019" name="Int. J. Syst. Evol. Microbiol.">
        <title>The Global Catalogue of Microorganisms (GCM) 10K type strain sequencing project: providing services to taxonomists for standard genome sequencing and annotation.</title>
        <authorList>
            <consortium name="The Broad Institute Genomics Platform"/>
            <consortium name="The Broad Institute Genome Sequencing Center for Infectious Disease"/>
            <person name="Wu L."/>
            <person name="Ma J."/>
        </authorList>
    </citation>
    <scope>NUCLEOTIDE SEQUENCE [LARGE SCALE GENOMIC DNA]</scope>
    <source>
        <strain evidence="3">JCM 3369</strain>
    </source>
</reference>
<protein>
    <recommendedName>
        <fullName evidence="4">Histidine kinase</fullName>
    </recommendedName>
</protein>
<feature type="transmembrane region" description="Helical" evidence="1">
    <location>
        <begin position="82"/>
        <end position="100"/>
    </location>
</feature>
<keyword evidence="1" id="KW-0472">Membrane</keyword>
<accession>A0ABW2CBK8</accession>
<evidence type="ECO:0000313" key="2">
    <source>
        <dbReference type="EMBL" id="MFC6879153.1"/>
    </source>
</evidence>
<evidence type="ECO:0000313" key="3">
    <source>
        <dbReference type="Proteomes" id="UP001596380"/>
    </source>
</evidence>
<dbReference type="EMBL" id="JBHSXS010000002">
    <property type="protein sequence ID" value="MFC6879153.1"/>
    <property type="molecule type" value="Genomic_DNA"/>
</dbReference>
<name>A0ABW2CBK8_9ACTN</name>
<dbReference type="RefSeq" id="WP_160823839.1">
    <property type="nucleotide sequence ID" value="NZ_JBHSXE010000001.1"/>
</dbReference>
<evidence type="ECO:0008006" key="4">
    <source>
        <dbReference type="Google" id="ProtNLM"/>
    </source>
</evidence>
<comment type="caution">
    <text evidence="2">The sequence shown here is derived from an EMBL/GenBank/DDBJ whole genome shotgun (WGS) entry which is preliminary data.</text>
</comment>